<organism evidence="1 2">
    <name type="scientific">Macrosiphum euphorbiae</name>
    <name type="common">potato aphid</name>
    <dbReference type="NCBI Taxonomy" id="13131"/>
    <lineage>
        <taxon>Eukaryota</taxon>
        <taxon>Metazoa</taxon>
        <taxon>Ecdysozoa</taxon>
        <taxon>Arthropoda</taxon>
        <taxon>Hexapoda</taxon>
        <taxon>Insecta</taxon>
        <taxon>Pterygota</taxon>
        <taxon>Neoptera</taxon>
        <taxon>Paraneoptera</taxon>
        <taxon>Hemiptera</taxon>
        <taxon>Sternorrhyncha</taxon>
        <taxon>Aphidomorpha</taxon>
        <taxon>Aphidoidea</taxon>
        <taxon>Aphididae</taxon>
        <taxon>Macrosiphini</taxon>
        <taxon>Macrosiphum</taxon>
    </lineage>
</organism>
<protein>
    <submittedName>
        <fullName evidence="1">Uncharacterized protein</fullName>
    </submittedName>
</protein>
<dbReference type="AlphaFoldDB" id="A0AAV0W498"/>
<comment type="caution">
    <text evidence="1">The sequence shown here is derived from an EMBL/GenBank/DDBJ whole genome shotgun (WGS) entry which is preliminary data.</text>
</comment>
<dbReference type="Proteomes" id="UP001160148">
    <property type="component" value="Unassembled WGS sequence"/>
</dbReference>
<name>A0AAV0W498_9HEMI</name>
<accession>A0AAV0W498</accession>
<evidence type="ECO:0000313" key="1">
    <source>
        <dbReference type="EMBL" id="CAI6350577.1"/>
    </source>
</evidence>
<evidence type="ECO:0000313" key="2">
    <source>
        <dbReference type="Proteomes" id="UP001160148"/>
    </source>
</evidence>
<keyword evidence="2" id="KW-1185">Reference proteome</keyword>
<dbReference type="EMBL" id="CARXXK010000001">
    <property type="protein sequence ID" value="CAI6350577.1"/>
    <property type="molecule type" value="Genomic_DNA"/>
</dbReference>
<reference evidence="1 2" key="1">
    <citation type="submission" date="2023-01" db="EMBL/GenBank/DDBJ databases">
        <authorList>
            <person name="Whitehead M."/>
        </authorList>
    </citation>
    <scope>NUCLEOTIDE SEQUENCE [LARGE SCALE GENOMIC DNA]</scope>
</reference>
<sequence>MADDEAYTADEPTLTMGPKIVCITELCNQQPLPTTSTSSEDLQVEAVQRSLNLPPLSLFQNDKQSVGSLQECEFHTHSECNYSSKDNACRYMAHDER</sequence>
<gene>
    <name evidence="1" type="ORF">MEUPH1_LOCUS7019</name>
</gene>
<proteinExistence type="predicted"/>